<dbReference type="Pfam" id="PF25111">
    <property type="entry name" value="AtTam9"/>
    <property type="match status" value="1"/>
</dbReference>
<sequence>MGNKPAKQEKKEVEELLLRFPLPVDPAFARWLARDIQRVEGYTVKNPQSLKPPDHYIEFMRLNGWLDLDLDDPDLAHLFK</sequence>
<organism evidence="1 3">
    <name type="scientific">Spinacia oleracea</name>
    <name type="common">Spinach</name>
    <dbReference type="NCBI Taxonomy" id="3562"/>
    <lineage>
        <taxon>Eukaryota</taxon>
        <taxon>Viridiplantae</taxon>
        <taxon>Streptophyta</taxon>
        <taxon>Embryophyta</taxon>
        <taxon>Tracheophyta</taxon>
        <taxon>Spermatophyta</taxon>
        <taxon>Magnoliopsida</taxon>
        <taxon>eudicotyledons</taxon>
        <taxon>Gunneridae</taxon>
        <taxon>Pentapetalae</taxon>
        <taxon>Caryophyllales</taxon>
        <taxon>Chenopodiaceae</taxon>
        <taxon>Chenopodioideae</taxon>
        <taxon>Anserineae</taxon>
        <taxon>Spinacia</taxon>
    </lineage>
</organism>
<reference evidence="1" key="1">
    <citation type="journal article" date="2021" name="Nat. Commun.">
        <title>Genomic analyses provide insights into spinach domestication and the genetic basis of agronomic traits.</title>
        <authorList>
            <person name="Cai X."/>
            <person name="Sun X."/>
            <person name="Xu C."/>
            <person name="Sun H."/>
            <person name="Wang X."/>
            <person name="Ge C."/>
            <person name="Zhang Z."/>
            <person name="Wang Q."/>
            <person name="Fei Z."/>
            <person name="Jiao C."/>
            <person name="Wang Q."/>
        </authorList>
    </citation>
    <scope>NUCLEOTIDE SEQUENCE [LARGE SCALE GENOMIC DNA]</scope>
    <source>
        <strain evidence="1">cv. Varoflay</strain>
    </source>
</reference>
<proteinExistence type="predicted"/>
<reference evidence="3" key="2">
    <citation type="submission" date="2025-05" db="UniProtKB">
        <authorList>
            <consortium name="RefSeq"/>
        </authorList>
    </citation>
    <scope>IDENTIFICATION</scope>
    <source>
        <tissue evidence="3">Leaf</tissue>
    </source>
</reference>
<dbReference type="Proteomes" id="UP000813463">
    <property type="component" value="Chromosome 4"/>
</dbReference>
<accession>A0A9R0I869</accession>
<dbReference type="AlphaFoldDB" id="A0A9R0I869"/>
<dbReference type="GeneID" id="110784250"/>
<dbReference type="KEGG" id="soe:110784250"/>
<dbReference type="RefSeq" id="XP_021844371.1">
    <property type="nucleotide sequence ID" value="XM_021988679.1"/>
</dbReference>
<dbReference type="OrthoDB" id="722701at2759"/>
<gene>
    <name evidence="2 3" type="primary">LOC110784250</name>
</gene>
<dbReference type="RefSeq" id="XP_056698631.1">
    <property type="nucleotide sequence ID" value="XM_056842653.1"/>
</dbReference>
<keyword evidence="1" id="KW-1185">Reference proteome</keyword>
<evidence type="ECO:0000313" key="1">
    <source>
        <dbReference type="Proteomes" id="UP000813463"/>
    </source>
</evidence>
<protein>
    <submittedName>
        <fullName evidence="2">Uncharacterized protein LOC110784250</fullName>
    </submittedName>
</protein>
<evidence type="ECO:0000313" key="3">
    <source>
        <dbReference type="RefSeq" id="XP_056698631.1"/>
    </source>
</evidence>
<evidence type="ECO:0000313" key="2">
    <source>
        <dbReference type="RefSeq" id="XP_021844371.1"/>
    </source>
</evidence>
<dbReference type="InterPro" id="IPR056895">
    <property type="entry name" value="AtTam9"/>
</dbReference>
<name>A0A9R0I869_SPIOL</name>